<accession>A0A182J5H3</accession>
<organism evidence="1">
    <name type="scientific">Anopheles atroparvus</name>
    <name type="common">European mosquito</name>
    <dbReference type="NCBI Taxonomy" id="41427"/>
    <lineage>
        <taxon>Eukaryota</taxon>
        <taxon>Metazoa</taxon>
        <taxon>Ecdysozoa</taxon>
        <taxon>Arthropoda</taxon>
        <taxon>Hexapoda</taxon>
        <taxon>Insecta</taxon>
        <taxon>Pterygota</taxon>
        <taxon>Neoptera</taxon>
        <taxon>Endopterygota</taxon>
        <taxon>Diptera</taxon>
        <taxon>Nematocera</taxon>
        <taxon>Culicoidea</taxon>
        <taxon>Culicidae</taxon>
        <taxon>Anophelinae</taxon>
        <taxon>Anopheles</taxon>
    </lineage>
</organism>
<reference evidence="1" key="1">
    <citation type="submission" date="2022-08" db="UniProtKB">
        <authorList>
            <consortium name="EnsemblMetazoa"/>
        </authorList>
    </citation>
    <scope>IDENTIFICATION</scope>
    <source>
        <strain evidence="1">EBRO</strain>
    </source>
</reference>
<sequence length="546" mass="57516">MKKGAQEGSHLDEAQLSTRPVKDNAHQSIEFFATGRVLFPQHHHGRQQFVVALAFQLLLPARSPRDPDLVQVVPRSTGSVHGRVENDLAQIAVGTGPKAHKLTGRPESMVIYLELVDLLCCGGDRRTGRVHLPAALFNASEQLAGASRKRSLISTAKQSITSREYPCGSSCEAEASGLTTPFSGLPPSKLGTSCSSTLVERITRSPSATESIHGRYFETLTNPAKLLVSQRKGCPALASSRRPVKDTIPNAVQLPLTVATNAPPLSPLQTLSTWPNNSGSLPRHPKKPTTGIALARSVLASSSSSVSPQPATIPLPGACVPALGRQIGWTNSPNSTTVRSVRRATSCRGDPIPVADDPLHPVLLGVTRQGEQIVQSRSNRQLAGCQLETAGVRHTMGSRQQGPVTHDETPANVGGRGLGTLQPVEGRMPRKLTRPAGLTANDGAGERDRSVAAVGRCRGEGDAVFGEEGQVKRGTAADQAVEGRTNSYMGVPRVPRPVIRRTAPAGGSCGVLSSLAAVVANRTSRSGPPNATEVTWATGSGISWTT</sequence>
<proteinExistence type="predicted"/>
<protein>
    <submittedName>
        <fullName evidence="1">Uncharacterized protein</fullName>
    </submittedName>
</protein>
<evidence type="ECO:0000313" key="1">
    <source>
        <dbReference type="EnsemblMetazoa" id="AATE011744-PA.1"/>
    </source>
</evidence>
<dbReference type="EnsemblMetazoa" id="AATE011744-RA">
    <property type="protein sequence ID" value="AATE011744-PA.1"/>
    <property type="gene ID" value="AATE011744"/>
</dbReference>
<dbReference type="VEuPathDB" id="VectorBase:AATE011744"/>
<name>A0A182J5H3_ANOAO</name>
<dbReference type="AlphaFoldDB" id="A0A182J5H3"/>